<name>A0ABP9VJR7_9BACT</name>
<proteinExistence type="predicted"/>
<sequence>MLTAPYFLCVDCGSVHCLNDVNLTASSQRDSGKVAEMTEILLREHCNECR</sequence>
<dbReference type="EMBL" id="BAABRO010000001">
    <property type="protein sequence ID" value="GAA5505438.1"/>
    <property type="molecule type" value="Genomic_DNA"/>
</dbReference>
<reference evidence="1 2" key="1">
    <citation type="submission" date="2024-02" db="EMBL/GenBank/DDBJ databases">
        <title>Rhodopirellula caenicola NBRC 110016.</title>
        <authorList>
            <person name="Ichikawa N."/>
            <person name="Katano-Makiyama Y."/>
            <person name="Hidaka K."/>
        </authorList>
    </citation>
    <scope>NUCLEOTIDE SEQUENCE [LARGE SCALE GENOMIC DNA]</scope>
    <source>
        <strain evidence="1 2">NBRC 110016</strain>
    </source>
</reference>
<organism evidence="1 2">
    <name type="scientific">Novipirellula caenicola</name>
    <dbReference type="NCBI Taxonomy" id="1536901"/>
    <lineage>
        <taxon>Bacteria</taxon>
        <taxon>Pseudomonadati</taxon>
        <taxon>Planctomycetota</taxon>
        <taxon>Planctomycetia</taxon>
        <taxon>Pirellulales</taxon>
        <taxon>Pirellulaceae</taxon>
        <taxon>Novipirellula</taxon>
    </lineage>
</organism>
<keyword evidence="2" id="KW-1185">Reference proteome</keyword>
<evidence type="ECO:0000313" key="2">
    <source>
        <dbReference type="Proteomes" id="UP001416858"/>
    </source>
</evidence>
<protein>
    <submittedName>
        <fullName evidence="1">Uncharacterized protein</fullName>
    </submittedName>
</protein>
<accession>A0ABP9VJR7</accession>
<evidence type="ECO:0000313" key="1">
    <source>
        <dbReference type="EMBL" id="GAA5505438.1"/>
    </source>
</evidence>
<dbReference type="Proteomes" id="UP001416858">
    <property type="component" value="Unassembled WGS sequence"/>
</dbReference>
<comment type="caution">
    <text evidence="1">The sequence shown here is derived from an EMBL/GenBank/DDBJ whole genome shotgun (WGS) entry which is preliminary data.</text>
</comment>
<gene>
    <name evidence="1" type="ORF">Rcae01_00883</name>
</gene>